<dbReference type="Gene3D" id="3.30.70.270">
    <property type="match status" value="1"/>
</dbReference>
<dbReference type="InterPro" id="IPR043128">
    <property type="entry name" value="Rev_trsase/Diguanyl_cyclase"/>
</dbReference>
<gene>
    <name evidence="2" type="ORF">GB993_01495</name>
</gene>
<dbReference type="AlphaFoldDB" id="A0A6N9I1C6"/>
<keyword evidence="1" id="KW-1133">Transmembrane helix</keyword>
<proteinExistence type="predicted"/>
<feature type="transmembrane region" description="Helical" evidence="1">
    <location>
        <begin position="66"/>
        <end position="84"/>
    </location>
</feature>
<evidence type="ECO:0000256" key="1">
    <source>
        <dbReference type="SAM" id="Phobius"/>
    </source>
</evidence>
<accession>A0A6N9I1C6</accession>
<dbReference type="OrthoDB" id="2157599at2"/>
<evidence type="ECO:0000313" key="2">
    <source>
        <dbReference type="EMBL" id="MYV16203.1"/>
    </source>
</evidence>
<comment type="caution">
    <text evidence="2">The sequence shown here is derived from an EMBL/GenBank/DDBJ whole genome shotgun (WGS) entry which is preliminary data.</text>
</comment>
<dbReference type="EMBL" id="WEZQ01000001">
    <property type="protein sequence ID" value="MYV16203.1"/>
    <property type="molecule type" value="Genomic_DNA"/>
</dbReference>
<organism evidence="2 3">
    <name type="scientific">Furfurilactobacillus milii</name>
    <dbReference type="NCBI Taxonomy" id="2888272"/>
    <lineage>
        <taxon>Bacteria</taxon>
        <taxon>Bacillati</taxon>
        <taxon>Bacillota</taxon>
        <taxon>Bacilli</taxon>
        <taxon>Lactobacillales</taxon>
        <taxon>Lactobacillaceae</taxon>
        <taxon>Furfurilactobacillus</taxon>
    </lineage>
</organism>
<evidence type="ECO:0000313" key="3">
    <source>
        <dbReference type="Proteomes" id="UP000449209"/>
    </source>
</evidence>
<reference evidence="2 3" key="1">
    <citation type="journal article" date="2019" name="Appl. Environ. Microbiol.">
        <title>Genetic determinants of hydroxycinnamic acid metabolism in heterofermentative lactobacilli.</title>
        <authorList>
            <person name="Gaur G."/>
            <person name="Oh J.H."/>
            <person name="Filannino P."/>
            <person name="Gobbetti M."/>
            <person name="van Pijkeren J.P."/>
            <person name="Ganzle M.G."/>
        </authorList>
    </citation>
    <scope>NUCLEOTIDE SEQUENCE [LARGE SCALE GENOMIC DNA]</scope>
    <source>
        <strain evidence="2 3">C5</strain>
    </source>
</reference>
<feature type="transmembrane region" description="Helical" evidence="1">
    <location>
        <begin position="39"/>
        <end position="59"/>
    </location>
</feature>
<name>A0A6N9I1C6_9LACO</name>
<sequence>MKNNRQTNNASLMADACLLAFLGLIAITAIFFGATPSSLLLNTLYLGISVALVMTTYFFSLTTGLTLNLVFMFIQGLVMVYLNLVRHHTVNLALVFWLLMPLLLSLSFYGMTTMQRRLQQQNQQLTTDMVERGAFDAQTNLRTTVSYIEDANVYLETHTRFKIPVTTIIIRVRYYSELERMMGDEQLDALIRLVSDTIVQSTRDNDIGYILDTVTPTWGTLMFTDAAGARIAAQRIRDNFTKAANSAKALEMMELSLVIGVAEFDDNTMHNPYDMMNAGIKETEYDV</sequence>
<protein>
    <submittedName>
        <fullName evidence="2">GGDEF domain-containing protein</fullName>
    </submittedName>
</protein>
<keyword evidence="1" id="KW-0472">Membrane</keyword>
<dbReference type="RefSeq" id="WP_161002801.1">
    <property type="nucleotide sequence ID" value="NZ_WEZQ01000001.1"/>
</dbReference>
<keyword evidence="1" id="KW-0812">Transmembrane</keyword>
<dbReference type="InterPro" id="IPR029787">
    <property type="entry name" value="Nucleotide_cyclase"/>
</dbReference>
<dbReference type="Proteomes" id="UP000449209">
    <property type="component" value="Unassembled WGS sequence"/>
</dbReference>
<dbReference type="SUPFAM" id="SSF55073">
    <property type="entry name" value="Nucleotide cyclase"/>
    <property type="match status" value="1"/>
</dbReference>
<feature type="transmembrane region" description="Helical" evidence="1">
    <location>
        <begin position="12"/>
        <end position="33"/>
    </location>
</feature>
<feature type="transmembrane region" description="Helical" evidence="1">
    <location>
        <begin position="90"/>
        <end position="111"/>
    </location>
</feature>